<dbReference type="Proteomes" id="UP000036608">
    <property type="component" value="Chromosome"/>
</dbReference>
<reference evidence="3" key="2">
    <citation type="submission" date="2015-05" db="EMBL/GenBank/DDBJ databases">
        <authorList>
            <person name="Swarnkar M.K."/>
            <person name="Vyas P."/>
            <person name="Rahi P."/>
            <person name="Thakur R."/>
            <person name="Thakur N."/>
            <person name="Singh A.K."/>
            <person name="Gulati A."/>
        </authorList>
    </citation>
    <scope>NUCLEOTIDE SEQUENCE [LARGE SCALE GENOMIC DNA]</scope>
    <source>
        <strain evidence="3">745</strain>
    </source>
</reference>
<accession>A0A0H5AIK8</accession>
<protein>
    <recommendedName>
        <fullName evidence="1">Glyoxalase-like domain-containing protein</fullName>
    </recommendedName>
</protein>
<organism evidence="2 3">
    <name type="scientific">Pseudomonas trivialis</name>
    <dbReference type="NCBI Taxonomy" id="200450"/>
    <lineage>
        <taxon>Bacteria</taxon>
        <taxon>Pseudomonadati</taxon>
        <taxon>Pseudomonadota</taxon>
        <taxon>Gammaproteobacteria</taxon>
        <taxon>Pseudomonadales</taxon>
        <taxon>Pseudomonadaceae</taxon>
        <taxon>Pseudomonas</taxon>
    </lineage>
</organism>
<dbReference type="Gene3D" id="3.10.180.10">
    <property type="entry name" value="2,3-Dihydroxybiphenyl 1,2-Dioxygenase, domain 1"/>
    <property type="match status" value="1"/>
</dbReference>
<gene>
    <name evidence="2" type="ORF">AA957_26455</name>
</gene>
<dbReference type="InterPro" id="IPR025870">
    <property type="entry name" value="Glyoxalase-like_dom"/>
</dbReference>
<dbReference type="Pfam" id="PF13468">
    <property type="entry name" value="Glyoxalase_3"/>
    <property type="match status" value="1"/>
</dbReference>
<dbReference type="EMBL" id="CP011507">
    <property type="protein sequence ID" value="AKS09505.1"/>
    <property type="molecule type" value="Genomic_DNA"/>
</dbReference>
<dbReference type="InterPro" id="IPR029068">
    <property type="entry name" value="Glyas_Bleomycin-R_OHBP_Dase"/>
</dbReference>
<sequence>MQTSLDHLVVVAPTLEAGDHFVSQRLGVSLQPGGCHPLMGTHNKLLRLGPDCYLEVIAVNPAAPPVQRPRWFDLDRLAHSSPARLAHWVAKTDTLTTLDPLLAEVVGQAQPMSRGELRWDITISADGKLPLEGRAPSLIKWGQAAHPATMLEDKGCSLQRLDIFHPAPERISHLLEVMNFSGPVRLHRCDSVEEARLVSCIETPSGLISL</sequence>
<dbReference type="RefSeq" id="WP_049712793.1">
    <property type="nucleotide sequence ID" value="NZ_CP011507.1"/>
</dbReference>
<evidence type="ECO:0000259" key="1">
    <source>
        <dbReference type="Pfam" id="PF13468"/>
    </source>
</evidence>
<evidence type="ECO:0000313" key="3">
    <source>
        <dbReference type="Proteomes" id="UP000036608"/>
    </source>
</evidence>
<evidence type="ECO:0000313" key="2">
    <source>
        <dbReference type="EMBL" id="AKS09505.1"/>
    </source>
</evidence>
<proteinExistence type="predicted"/>
<name>A0A0H5AIK8_9PSED</name>
<dbReference type="PATRIC" id="fig|200450.3.peg.5434"/>
<feature type="domain" description="Glyoxalase-like" evidence="1">
    <location>
        <begin position="5"/>
        <end position="175"/>
    </location>
</feature>
<dbReference type="OrthoDB" id="5801364at2"/>
<dbReference type="KEGG" id="ptv:AA957_26455"/>
<dbReference type="AlphaFoldDB" id="A0A0H5AIK8"/>
<reference evidence="2 3" key="1">
    <citation type="journal article" date="2015" name="Genome Announc.">
        <title>Complete Genome Sequence of the Rhizobacterium Pseudomonas trivialis Strain IHBB745 with Multiple Plant Growth-Promoting Activities and Tolerance to Desiccation and Alkalinity.</title>
        <authorList>
            <person name="Gulati A."/>
            <person name="Swarnkar M.K."/>
            <person name="Vyas P."/>
            <person name="Rahi P."/>
            <person name="Thakur R."/>
            <person name="Thakur N."/>
            <person name="Singh A.K."/>
        </authorList>
    </citation>
    <scope>NUCLEOTIDE SEQUENCE [LARGE SCALE GENOMIC DNA]</scope>
    <source>
        <strain evidence="3">745</strain>
    </source>
</reference>